<evidence type="ECO:0008006" key="4">
    <source>
        <dbReference type="Google" id="ProtNLM"/>
    </source>
</evidence>
<accession>A0ABP9FAG7</accession>
<organism evidence="2 3">
    <name type="scientific">Ferrimonas pelagia</name>
    <dbReference type="NCBI Taxonomy" id="1177826"/>
    <lineage>
        <taxon>Bacteria</taxon>
        <taxon>Pseudomonadati</taxon>
        <taxon>Pseudomonadota</taxon>
        <taxon>Gammaproteobacteria</taxon>
        <taxon>Alteromonadales</taxon>
        <taxon>Ferrimonadaceae</taxon>
        <taxon>Ferrimonas</taxon>
    </lineage>
</organism>
<reference evidence="3" key="1">
    <citation type="journal article" date="2019" name="Int. J. Syst. Evol. Microbiol.">
        <title>The Global Catalogue of Microorganisms (GCM) 10K type strain sequencing project: providing services to taxonomists for standard genome sequencing and annotation.</title>
        <authorList>
            <consortium name="The Broad Institute Genomics Platform"/>
            <consortium name="The Broad Institute Genome Sequencing Center for Infectious Disease"/>
            <person name="Wu L."/>
            <person name="Ma J."/>
        </authorList>
    </citation>
    <scope>NUCLEOTIDE SEQUENCE [LARGE SCALE GENOMIC DNA]</scope>
    <source>
        <strain evidence="3">JCM 18401</strain>
    </source>
</reference>
<evidence type="ECO:0000313" key="2">
    <source>
        <dbReference type="EMBL" id="GAA4897800.1"/>
    </source>
</evidence>
<evidence type="ECO:0000313" key="3">
    <source>
        <dbReference type="Proteomes" id="UP001499988"/>
    </source>
</evidence>
<keyword evidence="1" id="KW-0732">Signal</keyword>
<sequence>MLVAGCSKLTAENYDKIALGMDKVDVEAILGQADRCDDTLGTQTCVWGDDNIQIKVAFAGDKAMLYSSKGLEAN</sequence>
<name>A0ABP9FAG7_9GAMM</name>
<gene>
    <name evidence="2" type="ORF">GCM10023333_33920</name>
</gene>
<protein>
    <recommendedName>
        <fullName evidence="4">DUF3862 domain-containing protein</fullName>
    </recommendedName>
</protein>
<keyword evidence="3" id="KW-1185">Reference proteome</keyword>
<dbReference type="InterPro" id="IPR037873">
    <property type="entry name" value="BamE-like"/>
</dbReference>
<dbReference type="EMBL" id="BAABJZ010000099">
    <property type="protein sequence ID" value="GAA4897800.1"/>
    <property type="molecule type" value="Genomic_DNA"/>
</dbReference>
<evidence type="ECO:0000256" key="1">
    <source>
        <dbReference type="ARBA" id="ARBA00022729"/>
    </source>
</evidence>
<proteinExistence type="predicted"/>
<dbReference type="Proteomes" id="UP001499988">
    <property type="component" value="Unassembled WGS sequence"/>
</dbReference>
<dbReference type="Gene3D" id="3.30.1450.10">
    <property type="match status" value="1"/>
</dbReference>
<comment type="caution">
    <text evidence="2">The sequence shown here is derived from an EMBL/GenBank/DDBJ whole genome shotgun (WGS) entry which is preliminary data.</text>
</comment>